<dbReference type="InterPro" id="IPR013766">
    <property type="entry name" value="Thioredoxin_domain"/>
</dbReference>
<dbReference type="InterPro" id="IPR036249">
    <property type="entry name" value="Thioredoxin-like_sf"/>
</dbReference>
<keyword evidence="5" id="KW-1185">Reference proteome</keyword>
<gene>
    <name evidence="4" type="primary">PDI-2</name>
    <name evidence="4" type="ORF">MHBO_001335</name>
</gene>
<dbReference type="Pfam" id="PF00085">
    <property type="entry name" value="Thioredoxin"/>
    <property type="match status" value="1"/>
</dbReference>
<sequence>MPKMTEATEKCKSTDEKIKPKKSKSEKKESFVVAATDKTFGSVVASSKLPVFVEFYAPWCGHCKNFAPEYEKAARKMESTALFVKIDATTESALAKAYKISGYPTITYSANPVKSGKKGYDIDLEKYSGGRTSSDLISKAKYLLKKNSAVKEKTDAQIEAILKKMEGRAVVFANSKRAHSHIIDAVSIYFEDVEKTAFFKTDVKSKNVKDLLKMGEKKMAIIDSAKEGKIGVYKYKGVFEFNDLTRDLEGLFKGIKESIDKSF</sequence>
<evidence type="ECO:0000256" key="2">
    <source>
        <dbReference type="SAM" id="MobiDB-lite"/>
    </source>
</evidence>
<evidence type="ECO:0000259" key="3">
    <source>
        <dbReference type="PROSITE" id="PS51352"/>
    </source>
</evidence>
<dbReference type="PROSITE" id="PS51352">
    <property type="entry name" value="THIOREDOXIN_2"/>
    <property type="match status" value="1"/>
</dbReference>
<evidence type="ECO:0000313" key="4">
    <source>
        <dbReference type="EMBL" id="MES1919519.1"/>
    </source>
</evidence>
<comment type="caution">
    <text evidence="4">The sequence shown here is derived from an EMBL/GenBank/DDBJ whole genome shotgun (WGS) entry which is preliminary data.</text>
</comment>
<dbReference type="InterPro" id="IPR017937">
    <property type="entry name" value="Thioredoxin_CS"/>
</dbReference>
<dbReference type="PANTHER" id="PTHR45672:SF2">
    <property type="entry name" value="PROTEIN DISULFIDE-ISOMERASE A5"/>
    <property type="match status" value="1"/>
</dbReference>
<accession>A0ABV2AIL9</accession>
<feature type="compositionally biased region" description="Basic and acidic residues" evidence="2">
    <location>
        <begin position="1"/>
        <end position="18"/>
    </location>
</feature>
<reference evidence="4 5" key="1">
    <citation type="journal article" date="2024" name="BMC Biol.">
        <title>Comparative genomics of Ascetosporea gives new insight into the evolutionary basis for animal parasitism in Rhizaria.</title>
        <authorList>
            <person name="Hiltunen Thoren M."/>
            <person name="Onut-Brannstrom I."/>
            <person name="Alfjorden A."/>
            <person name="Peckova H."/>
            <person name="Swords F."/>
            <person name="Hooper C."/>
            <person name="Holzer A.S."/>
            <person name="Bass D."/>
            <person name="Burki F."/>
        </authorList>
    </citation>
    <scope>NUCLEOTIDE SEQUENCE [LARGE SCALE GENOMIC DNA]</scope>
    <source>
        <strain evidence="4">20-A016</strain>
    </source>
</reference>
<feature type="domain" description="Thioredoxin" evidence="3">
    <location>
        <begin position="22"/>
        <end position="145"/>
    </location>
</feature>
<evidence type="ECO:0000256" key="1">
    <source>
        <dbReference type="ARBA" id="ARBA00006347"/>
    </source>
</evidence>
<protein>
    <submittedName>
        <fullName evidence="4">Protein disulfide isomerase</fullName>
        <ecNumber evidence="4">5.3.4.1</ecNumber>
    </submittedName>
</protein>
<dbReference type="CDD" id="cd02961">
    <property type="entry name" value="PDI_a_family"/>
    <property type="match status" value="1"/>
</dbReference>
<dbReference type="Gene3D" id="3.40.30.10">
    <property type="entry name" value="Glutaredoxin"/>
    <property type="match status" value="1"/>
</dbReference>
<dbReference type="PROSITE" id="PS00194">
    <property type="entry name" value="THIOREDOXIN_1"/>
    <property type="match status" value="1"/>
</dbReference>
<comment type="similarity">
    <text evidence="1">Belongs to the protein disulfide isomerase family.</text>
</comment>
<dbReference type="InterPro" id="IPR051063">
    <property type="entry name" value="PDI"/>
</dbReference>
<proteinExistence type="inferred from homology"/>
<keyword evidence="4" id="KW-0413">Isomerase</keyword>
<dbReference type="EC" id="5.3.4.1" evidence="4"/>
<evidence type="ECO:0000313" key="5">
    <source>
        <dbReference type="Proteomes" id="UP001439008"/>
    </source>
</evidence>
<dbReference type="PANTHER" id="PTHR45672">
    <property type="entry name" value="PROTEIN DISULFIDE-ISOMERASE C17H9.14C-RELATED"/>
    <property type="match status" value="1"/>
</dbReference>
<feature type="region of interest" description="Disordered" evidence="2">
    <location>
        <begin position="1"/>
        <end position="29"/>
    </location>
</feature>
<name>A0ABV2AIL9_9EUKA</name>
<dbReference type="GO" id="GO:0003756">
    <property type="term" value="F:protein disulfide isomerase activity"/>
    <property type="evidence" value="ECO:0007669"/>
    <property type="project" value="UniProtKB-EC"/>
</dbReference>
<dbReference type="EMBL" id="JBDODL010000314">
    <property type="protein sequence ID" value="MES1919519.1"/>
    <property type="molecule type" value="Genomic_DNA"/>
</dbReference>
<dbReference type="Proteomes" id="UP001439008">
    <property type="component" value="Unassembled WGS sequence"/>
</dbReference>
<organism evidence="4 5">
    <name type="scientific">Bonamia ostreae</name>
    <dbReference type="NCBI Taxonomy" id="126728"/>
    <lineage>
        <taxon>Eukaryota</taxon>
        <taxon>Sar</taxon>
        <taxon>Rhizaria</taxon>
        <taxon>Endomyxa</taxon>
        <taxon>Ascetosporea</taxon>
        <taxon>Haplosporida</taxon>
        <taxon>Bonamia</taxon>
    </lineage>
</organism>
<dbReference type="SUPFAM" id="SSF52833">
    <property type="entry name" value="Thioredoxin-like"/>
    <property type="match status" value="1"/>
</dbReference>
<dbReference type="PRINTS" id="PR00421">
    <property type="entry name" value="THIOREDOXIN"/>
</dbReference>